<comment type="caution">
    <text evidence="2">The sequence shown here is derived from an EMBL/GenBank/DDBJ whole genome shotgun (WGS) entry which is preliminary data.</text>
</comment>
<evidence type="ECO:0000256" key="1">
    <source>
        <dbReference type="SAM" id="SignalP"/>
    </source>
</evidence>
<dbReference type="EMBL" id="BAAAFD010000002">
    <property type="protein sequence ID" value="GAA0853707.1"/>
    <property type="molecule type" value="Genomic_DNA"/>
</dbReference>
<accession>A0ABP3WQY5</accession>
<feature type="chain" id="PRO_5046065112" evidence="1">
    <location>
        <begin position="23"/>
        <end position="192"/>
    </location>
</feature>
<feature type="signal peptide" evidence="1">
    <location>
        <begin position="1"/>
        <end position="22"/>
    </location>
</feature>
<reference evidence="3" key="1">
    <citation type="journal article" date="2019" name="Int. J. Syst. Evol. Microbiol.">
        <title>The Global Catalogue of Microorganisms (GCM) 10K type strain sequencing project: providing services to taxonomists for standard genome sequencing and annotation.</title>
        <authorList>
            <consortium name="The Broad Institute Genomics Platform"/>
            <consortium name="The Broad Institute Genome Sequencing Center for Infectious Disease"/>
            <person name="Wu L."/>
            <person name="Ma J."/>
        </authorList>
    </citation>
    <scope>NUCLEOTIDE SEQUENCE [LARGE SCALE GENOMIC DNA]</scope>
    <source>
        <strain evidence="3">JCM 15896</strain>
    </source>
</reference>
<dbReference type="Proteomes" id="UP001500359">
    <property type="component" value="Unassembled WGS sequence"/>
</dbReference>
<sequence length="192" mass="21843">MTMKKNILVATFIWLFSYNAKAEYDPCALDFYPVVQKQNFKHALTVEQPAVFLANTNSKIILSVADLIDLSTSKLNTNMPYYEETIKHFKARLLSLEKPLEDISFLQPDLSSLKGREQQVAINIYGFIIKGFQAGLFTSKAMVTVDDDVVPTSTFTLQVGDEPQPIDEFNKVHKIKFISNGEIVYESCWMDK</sequence>
<keyword evidence="3" id="KW-1185">Reference proteome</keyword>
<keyword evidence="1" id="KW-0732">Signal</keyword>
<evidence type="ECO:0000313" key="2">
    <source>
        <dbReference type="EMBL" id="GAA0853707.1"/>
    </source>
</evidence>
<name>A0ABP3WQY5_9ALTE</name>
<protein>
    <submittedName>
        <fullName evidence="2">Uncharacterized protein</fullName>
    </submittedName>
</protein>
<organism evidence="2 3">
    <name type="scientific">Aliiglaciecola litoralis</name>
    <dbReference type="NCBI Taxonomy" id="582857"/>
    <lineage>
        <taxon>Bacteria</taxon>
        <taxon>Pseudomonadati</taxon>
        <taxon>Pseudomonadota</taxon>
        <taxon>Gammaproteobacteria</taxon>
        <taxon>Alteromonadales</taxon>
        <taxon>Alteromonadaceae</taxon>
        <taxon>Aliiglaciecola</taxon>
    </lineage>
</organism>
<gene>
    <name evidence="2" type="ORF">GCM10009114_07070</name>
</gene>
<evidence type="ECO:0000313" key="3">
    <source>
        <dbReference type="Proteomes" id="UP001500359"/>
    </source>
</evidence>
<proteinExistence type="predicted"/>
<dbReference type="RefSeq" id="WP_343856579.1">
    <property type="nucleotide sequence ID" value="NZ_BAAAFD010000002.1"/>
</dbReference>